<protein>
    <submittedName>
        <fullName evidence="2">Uncharacterized protein</fullName>
    </submittedName>
</protein>
<evidence type="ECO:0000313" key="3">
    <source>
        <dbReference type="Proteomes" id="UP001305414"/>
    </source>
</evidence>
<dbReference type="AlphaFoldDB" id="A0AAN7UMZ9"/>
<sequence length="127" mass="13656">MYSNGQRDPARPFLPPPPPLTMSSQGQLPHITGIPPPPPRYPLAPATINGVLLPPPPGPPPNSALGPFAAVARKLGPSLRWARWLHAHPAHRRTRRVQPEASPSNFESRIVAYPPAASTDIGSPREV</sequence>
<dbReference type="Proteomes" id="UP001305414">
    <property type="component" value="Unassembled WGS sequence"/>
</dbReference>
<feature type="region of interest" description="Disordered" evidence="1">
    <location>
        <begin position="91"/>
        <end position="127"/>
    </location>
</feature>
<comment type="caution">
    <text evidence="2">The sequence shown here is derived from an EMBL/GenBank/DDBJ whole genome shotgun (WGS) entry which is preliminary data.</text>
</comment>
<name>A0AAN7UMZ9_9PEZI</name>
<gene>
    <name evidence="2" type="ORF">RRF57_005964</name>
</gene>
<dbReference type="EMBL" id="JAWHQM010000015">
    <property type="protein sequence ID" value="KAK5630249.1"/>
    <property type="molecule type" value="Genomic_DNA"/>
</dbReference>
<organism evidence="2 3">
    <name type="scientific">Xylaria bambusicola</name>
    <dbReference type="NCBI Taxonomy" id="326684"/>
    <lineage>
        <taxon>Eukaryota</taxon>
        <taxon>Fungi</taxon>
        <taxon>Dikarya</taxon>
        <taxon>Ascomycota</taxon>
        <taxon>Pezizomycotina</taxon>
        <taxon>Sordariomycetes</taxon>
        <taxon>Xylariomycetidae</taxon>
        <taxon>Xylariales</taxon>
        <taxon>Xylariaceae</taxon>
        <taxon>Xylaria</taxon>
    </lineage>
</organism>
<evidence type="ECO:0000256" key="1">
    <source>
        <dbReference type="SAM" id="MobiDB-lite"/>
    </source>
</evidence>
<feature type="region of interest" description="Disordered" evidence="1">
    <location>
        <begin position="1"/>
        <end position="42"/>
    </location>
</feature>
<accession>A0AAN7UMZ9</accession>
<evidence type="ECO:0000313" key="2">
    <source>
        <dbReference type="EMBL" id="KAK5630249.1"/>
    </source>
</evidence>
<reference evidence="2 3" key="1">
    <citation type="submission" date="2023-10" db="EMBL/GenBank/DDBJ databases">
        <title>Draft genome sequence of Xylaria bambusicola isolate GMP-LS, the root and basal stem rot pathogen of sugarcane in Indonesia.</title>
        <authorList>
            <person name="Selvaraj P."/>
            <person name="Muralishankar V."/>
            <person name="Muruganantham S."/>
            <person name="Sp S."/>
            <person name="Haryani S."/>
            <person name="Lau K.J.X."/>
            <person name="Naqvi N.I."/>
        </authorList>
    </citation>
    <scope>NUCLEOTIDE SEQUENCE [LARGE SCALE GENOMIC DNA]</scope>
    <source>
        <strain evidence="2">GMP-LS</strain>
    </source>
</reference>
<proteinExistence type="predicted"/>
<keyword evidence="3" id="KW-1185">Reference proteome</keyword>